<dbReference type="EMBL" id="LT670849">
    <property type="protein sequence ID" value="SHN86540.1"/>
    <property type="molecule type" value="Genomic_DNA"/>
</dbReference>
<evidence type="ECO:0000313" key="2">
    <source>
        <dbReference type="EMBL" id="SHN86540.1"/>
    </source>
</evidence>
<dbReference type="InterPro" id="IPR005501">
    <property type="entry name" value="LamB/YcsF/PxpA-like"/>
</dbReference>
<protein>
    <recommendedName>
        <fullName evidence="1">5-oxoprolinase subunit A</fullName>
        <shortName evidence="1">5-OPase subunit A</shortName>
        <ecNumber evidence="1">3.5.2.9</ecNumber>
    </recommendedName>
    <alternativeName>
        <fullName evidence="1">5-oxoprolinase (ATP-hydrolyzing) subunit A</fullName>
    </alternativeName>
</protein>
<proteinExistence type="inferred from homology"/>
<dbReference type="SUPFAM" id="SSF88713">
    <property type="entry name" value="Glycoside hydrolase/deacetylase"/>
    <property type="match status" value="1"/>
</dbReference>
<comment type="function">
    <text evidence="1">Catalyzes the cleavage of 5-oxoproline to form L-glutamate coupled to the hydrolysis of ATP to ADP and inorganic phosphate.</text>
</comment>
<dbReference type="NCBIfam" id="NF003816">
    <property type="entry name" value="PRK05406.1-5"/>
    <property type="match status" value="1"/>
</dbReference>
<dbReference type="GO" id="GO:0005975">
    <property type="term" value="P:carbohydrate metabolic process"/>
    <property type="evidence" value="ECO:0007669"/>
    <property type="project" value="InterPro"/>
</dbReference>
<comment type="catalytic activity">
    <reaction evidence="1">
        <text>5-oxo-L-proline + ATP + 2 H2O = L-glutamate + ADP + phosphate + H(+)</text>
        <dbReference type="Rhea" id="RHEA:10348"/>
        <dbReference type="ChEBI" id="CHEBI:15377"/>
        <dbReference type="ChEBI" id="CHEBI:15378"/>
        <dbReference type="ChEBI" id="CHEBI:29985"/>
        <dbReference type="ChEBI" id="CHEBI:30616"/>
        <dbReference type="ChEBI" id="CHEBI:43474"/>
        <dbReference type="ChEBI" id="CHEBI:58402"/>
        <dbReference type="ChEBI" id="CHEBI:456216"/>
        <dbReference type="EC" id="3.5.2.9"/>
    </reaction>
</comment>
<keyword evidence="1" id="KW-0067">ATP-binding</keyword>
<dbReference type="RefSeq" id="WP_072824612.1">
    <property type="nucleotide sequence ID" value="NZ_LT670849.1"/>
</dbReference>
<sequence length="256" mass="27127">MKTVDLNSDLGESFGAWQMGNDAAMIDVASSVNVACGFHGGDYDVMRQTVELAKARGVSIGAHPGYRDIHGFGRRPFYGMPAREIENLVAYQIGALQGVAALSNYKVTHVKAHGALSNVACEEDSTARAIAAGIKAVDPNLVFVVLANSKLVQAGEAANLSMAHEVFADRAYEDNGNLVSRKKPGSVLHDPKQIAERVVRMVQDGAVVSVTGKVIKMRTDTICIHGDTPGAVDIARGVRQALKEAGIDVAPFKKAS</sequence>
<dbReference type="HAMAP" id="MF_00691">
    <property type="entry name" value="PxpA"/>
    <property type="match status" value="1"/>
</dbReference>
<keyword evidence="1" id="KW-0547">Nucleotide-binding</keyword>
<evidence type="ECO:0000313" key="3">
    <source>
        <dbReference type="Proteomes" id="UP000184096"/>
    </source>
</evidence>
<dbReference type="PANTHER" id="PTHR30292:SF0">
    <property type="entry name" value="5-OXOPROLINASE SUBUNIT A"/>
    <property type="match status" value="1"/>
</dbReference>
<keyword evidence="1" id="KW-0378">Hydrolase</keyword>
<dbReference type="CDD" id="cd10787">
    <property type="entry name" value="LamB_YcsF_like"/>
    <property type="match status" value="1"/>
</dbReference>
<dbReference type="GO" id="GO:0017168">
    <property type="term" value="F:5-oxoprolinase (ATP-hydrolyzing) activity"/>
    <property type="evidence" value="ECO:0007669"/>
    <property type="project" value="UniProtKB-UniRule"/>
</dbReference>
<gene>
    <name evidence="1" type="primary">pxpA</name>
    <name evidence="2" type="ORF">SAMN05444170_6726</name>
</gene>
<evidence type="ECO:0000256" key="1">
    <source>
        <dbReference type="HAMAP-Rule" id="MF_00691"/>
    </source>
</evidence>
<dbReference type="AlphaFoldDB" id="A0A1M7UUB3"/>
<reference evidence="3" key="1">
    <citation type="submission" date="2016-11" db="EMBL/GenBank/DDBJ databases">
        <authorList>
            <person name="Varghese N."/>
            <person name="Submissions S."/>
        </authorList>
    </citation>
    <scope>NUCLEOTIDE SEQUENCE [LARGE SCALE GENOMIC DNA]</scope>
    <source>
        <strain evidence="3">GAS401</strain>
    </source>
</reference>
<dbReference type="Pfam" id="PF03746">
    <property type="entry name" value="LamB_YcsF"/>
    <property type="match status" value="1"/>
</dbReference>
<dbReference type="PANTHER" id="PTHR30292">
    <property type="entry name" value="UNCHARACTERIZED PROTEIN YBGL-RELATED"/>
    <property type="match status" value="1"/>
</dbReference>
<dbReference type="GO" id="GO:0005524">
    <property type="term" value="F:ATP binding"/>
    <property type="evidence" value="ECO:0007669"/>
    <property type="project" value="UniProtKB-UniRule"/>
</dbReference>
<comment type="subunit">
    <text evidence="1">Forms a complex composed of PxpA, PxpB and PxpC.</text>
</comment>
<accession>A0A1M7UUB3</accession>
<organism evidence="2 3">
    <name type="scientific">Bradyrhizobium erythrophlei</name>
    <dbReference type="NCBI Taxonomy" id="1437360"/>
    <lineage>
        <taxon>Bacteria</taxon>
        <taxon>Pseudomonadati</taxon>
        <taxon>Pseudomonadota</taxon>
        <taxon>Alphaproteobacteria</taxon>
        <taxon>Hyphomicrobiales</taxon>
        <taxon>Nitrobacteraceae</taxon>
        <taxon>Bradyrhizobium</taxon>
    </lineage>
</organism>
<comment type="similarity">
    <text evidence="1">Belongs to the LamB/PxpA family.</text>
</comment>
<dbReference type="EC" id="3.5.2.9" evidence="1"/>
<dbReference type="Proteomes" id="UP000184096">
    <property type="component" value="Chromosome I"/>
</dbReference>
<keyword evidence="3" id="KW-1185">Reference proteome</keyword>
<dbReference type="InterPro" id="IPR011330">
    <property type="entry name" value="Glyco_hydro/deAcase_b/a-brl"/>
</dbReference>
<dbReference type="OrthoDB" id="9773478at2"/>
<name>A0A1M7UUB3_9BRAD</name>
<dbReference type="Gene3D" id="3.20.20.370">
    <property type="entry name" value="Glycoside hydrolase/deacetylase"/>
    <property type="match status" value="1"/>
</dbReference>
<dbReference type="NCBIfam" id="NF003814">
    <property type="entry name" value="PRK05406.1-3"/>
    <property type="match status" value="1"/>
</dbReference>